<organism evidence="2 3">
    <name type="scientific">Liquidambar formosana</name>
    <name type="common">Formosan gum</name>
    <dbReference type="NCBI Taxonomy" id="63359"/>
    <lineage>
        <taxon>Eukaryota</taxon>
        <taxon>Viridiplantae</taxon>
        <taxon>Streptophyta</taxon>
        <taxon>Embryophyta</taxon>
        <taxon>Tracheophyta</taxon>
        <taxon>Spermatophyta</taxon>
        <taxon>Magnoliopsida</taxon>
        <taxon>eudicotyledons</taxon>
        <taxon>Gunneridae</taxon>
        <taxon>Pentapetalae</taxon>
        <taxon>Saxifragales</taxon>
        <taxon>Altingiaceae</taxon>
        <taxon>Liquidambar</taxon>
    </lineage>
</organism>
<dbReference type="EMBL" id="JBBPBK010000006">
    <property type="protein sequence ID" value="KAK9282747.1"/>
    <property type="molecule type" value="Genomic_DNA"/>
</dbReference>
<evidence type="ECO:0000259" key="1">
    <source>
        <dbReference type="Pfam" id="PF03478"/>
    </source>
</evidence>
<reference evidence="2 3" key="1">
    <citation type="journal article" date="2024" name="Plant J.">
        <title>Genome sequences and population genomics reveal climatic adaptation and genomic divergence between two closely related sweetgum species.</title>
        <authorList>
            <person name="Xu W.Q."/>
            <person name="Ren C.Q."/>
            <person name="Zhang X.Y."/>
            <person name="Comes H.P."/>
            <person name="Liu X.H."/>
            <person name="Li Y.G."/>
            <person name="Kettle C.J."/>
            <person name="Jalonen R."/>
            <person name="Gaisberger H."/>
            <person name="Ma Y.Z."/>
            <person name="Qiu Y.X."/>
        </authorList>
    </citation>
    <scope>NUCLEOTIDE SEQUENCE [LARGE SCALE GENOMIC DNA]</scope>
    <source>
        <strain evidence="2">Hangzhou</strain>
    </source>
</reference>
<gene>
    <name evidence="2" type="ORF">L1049_010968</name>
</gene>
<comment type="caution">
    <text evidence="2">The sequence shown here is derived from an EMBL/GenBank/DDBJ whole genome shotgun (WGS) entry which is preliminary data.</text>
</comment>
<dbReference type="PANTHER" id="PTHR33127">
    <property type="entry name" value="TRANSMEMBRANE PROTEIN"/>
    <property type="match status" value="1"/>
</dbReference>
<keyword evidence="3" id="KW-1185">Reference proteome</keyword>
<dbReference type="Proteomes" id="UP001415857">
    <property type="component" value="Unassembled WGS sequence"/>
</dbReference>
<dbReference type="InterPro" id="IPR015915">
    <property type="entry name" value="Kelch-typ_b-propeller"/>
</dbReference>
<proteinExistence type="predicted"/>
<evidence type="ECO:0000313" key="2">
    <source>
        <dbReference type="EMBL" id="KAK9282747.1"/>
    </source>
</evidence>
<dbReference type="PANTHER" id="PTHR33127:SF5">
    <property type="entry name" value="TRANSMEMBRANE PROTEIN"/>
    <property type="match status" value="1"/>
</dbReference>
<feature type="domain" description="KIB1-4 beta-propeller" evidence="1">
    <location>
        <begin position="54"/>
        <end position="273"/>
    </location>
</feature>
<sequence>MLDLPSNHRFAAVCKNWWIATKSYPEKLQSARDMLPWLMLQTGDTTCKFISISIPRIYSITHEAFYRCSIIFSKKGWLLMIKKPSPIIAHPNYPSYARAFSFIIFNPFTKETINLPPLALALTIKGAFSLLDGTPHTIVMAGNPSNDETQKQLAVWITHAGDDAWTQYTHSCNTLTITIIKTVIMVHELVYCFITSGQVFVFDMVSHTWTDSMDPFSVVRWSVGRNYMAEDDGNIILGYSPNNGHHGFEFYRLNDTKSDWVQLNERYLEDRSWLWTPLKQSFVWKGKEARKILKDDGMIVDSGTYSEHVAPIFCRALAEWADMG</sequence>
<dbReference type="Pfam" id="PF03478">
    <property type="entry name" value="Beta-prop_KIB1-4"/>
    <property type="match status" value="1"/>
</dbReference>
<evidence type="ECO:0000313" key="3">
    <source>
        <dbReference type="Proteomes" id="UP001415857"/>
    </source>
</evidence>
<dbReference type="AlphaFoldDB" id="A0AAP0RQB4"/>
<protein>
    <recommendedName>
        <fullName evidence="1">KIB1-4 beta-propeller domain-containing protein</fullName>
    </recommendedName>
</protein>
<dbReference type="SUPFAM" id="SSF117281">
    <property type="entry name" value="Kelch motif"/>
    <property type="match status" value="1"/>
</dbReference>
<name>A0AAP0RQB4_LIQFO</name>
<accession>A0AAP0RQB4</accession>
<dbReference type="InterPro" id="IPR005174">
    <property type="entry name" value="KIB1-4_b-propeller"/>
</dbReference>